<dbReference type="Gene3D" id="1.20.1090.10">
    <property type="entry name" value="Dehydroquinate synthase-like - alpha domain"/>
    <property type="match status" value="1"/>
</dbReference>
<evidence type="ECO:0000313" key="7">
    <source>
        <dbReference type="Proteomes" id="UP000278542"/>
    </source>
</evidence>
<feature type="binding site" evidence="3">
    <location>
        <position position="270"/>
    </location>
    <ligand>
        <name>glycerol</name>
        <dbReference type="ChEBI" id="CHEBI:17754"/>
    </ligand>
</feature>
<dbReference type="Pfam" id="PF00465">
    <property type="entry name" value="Fe-ADH"/>
    <property type="match status" value="1"/>
</dbReference>
<dbReference type="InterPro" id="IPR016205">
    <property type="entry name" value="Glycerol_DH"/>
</dbReference>
<evidence type="ECO:0000259" key="5">
    <source>
        <dbReference type="Pfam" id="PF00465"/>
    </source>
</evidence>
<dbReference type="InterPro" id="IPR001670">
    <property type="entry name" value="ADH_Fe/GldA"/>
</dbReference>
<gene>
    <name evidence="6" type="ORF">DES39_1394</name>
</gene>
<reference evidence="6 7" key="1">
    <citation type="submission" date="2018-10" db="EMBL/GenBank/DDBJ databases">
        <title>Genomic Encyclopedia of Type Strains, Phase IV (KMG-IV): sequencing the most valuable type-strain genomes for metagenomic binning, comparative biology and taxonomic classification.</title>
        <authorList>
            <person name="Goeker M."/>
        </authorList>
    </citation>
    <scope>NUCLEOTIDE SEQUENCE [LARGE SCALE GENOMIC DNA]</scope>
    <source>
        <strain evidence="6 7">DSM 22228</strain>
    </source>
</reference>
<evidence type="ECO:0000256" key="3">
    <source>
        <dbReference type="PIRSR" id="PIRSR000112-1"/>
    </source>
</evidence>
<keyword evidence="3" id="KW-0862">Zinc</keyword>
<dbReference type="CDD" id="cd08550">
    <property type="entry name" value="GlyDH-like"/>
    <property type="match status" value="1"/>
</dbReference>
<accession>A0A495RFI9</accession>
<proteinExistence type="predicted"/>
<feature type="binding site" evidence="3">
    <location>
        <position position="253"/>
    </location>
    <ligand>
        <name>glycerol</name>
        <dbReference type="ChEBI" id="CHEBI:17754"/>
    </ligand>
</feature>
<dbReference type="GO" id="GO:0016614">
    <property type="term" value="F:oxidoreductase activity, acting on CH-OH group of donors"/>
    <property type="evidence" value="ECO:0007669"/>
    <property type="project" value="InterPro"/>
</dbReference>
<evidence type="ECO:0000256" key="1">
    <source>
        <dbReference type="ARBA" id="ARBA00022723"/>
    </source>
</evidence>
<dbReference type="EMBL" id="RBWY01000002">
    <property type="protein sequence ID" value="RKS85976.1"/>
    <property type="molecule type" value="Genomic_DNA"/>
</dbReference>
<evidence type="ECO:0000313" key="6">
    <source>
        <dbReference type="EMBL" id="RKS85976.1"/>
    </source>
</evidence>
<dbReference type="GO" id="GO:0046872">
    <property type="term" value="F:metal ion binding"/>
    <property type="evidence" value="ECO:0007669"/>
    <property type="project" value="UniProtKB-KW"/>
</dbReference>
<comment type="cofactor">
    <cofactor evidence="3">
        <name>Zn(2+)</name>
        <dbReference type="ChEBI" id="CHEBI:29105"/>
    </cofactor>
    <text evidence="3">Binds 1 zinc ion per subunit.</text>
</comment>
<dbReference type="RefSeq" id="WP_121145062.1">
    <property type="nucleotide sequence ID" value="NZ_RBWY01000002.1"/>
</dbReference>
<dbReference type="AlphaFoldDB" id="A0A495RFI9"/>
<evidence type="ECO:0000256" key="4">
    <source>
        <dbReference type="PIRSR" id="PIRSR000112-3"/>
    </source>
</evidence>
<feature type="binding site" evidence="4">
    <location>
        <position position="131"/>
    </location>
    <ligand>
        <name>NAD(+)</name>
        <dbReference type="ChEBI" id="CHEBI:57540"/>
    </ligand>
</feature>
<keyword evidence="1 3" id="KW-0479">Metal-binding</keyword>
<feature type="binding site" evidence="4">
    <location>
        <begin position="93"/>
        <end position="97"/>
    </location>
    <ligand>
        <name>NAD(+)</name>
        <dbReference type="ChEBI" id="CHEBI:57540"/>
    </ligand>
</feature>
<dbReference type="Proteomes" id="UP000278542">
    <property type="component" value="Unassembled WGS sequence"/>
</dbReference>
<evidence type="ECO:0000256" key="2">
    <source>
        <dbReference type="ARBA" id="ARBA00023002"/>
    </source>
</evidence>
<dbReference type="PANTHER" id="PTHR43616:SF3">
    <property type="entry name" value="HYDROXYCARBOXYLATE DEHYDROGENASE A"/>
    <property type="match status" value="1"/>
</dbReference>
<feature type="binding site" evidence="4">
    <location>
        <position position="125"/>
    </location>
    <ligand>
        <name>NAD(+)</name>
        <dbReference type="ChEBI" id="CHEBI:57540"/>
    </ligand>
</feature>
<feature type="binding site" evidence="3">
    <location>
        <position position="171"/>
    </location>
    <ligand>
        <name>glycerol</name>
        <dbReference type="ChEBI" id="CHEBI:17754"/>
    </ligand>
</feature>
<dbReference type="PIRSF" id="PIRSF000112">
    <property type="entry name" value="Glycerol_dehydrogenase"/>
    <property type="match status" value="1"/>
</dbReference>
<protein>
    <submittedName>
        <fullName evidence="6">Glycerol dehydrogenase</fullName>
    </submittedName>
</protein>
<keyword evidence="7" id="KW-1185">Reference proteome</keyword>
<name>A0A495RFI9_9GAMM</name>
<organism evidence="6 7">
    <name type="scientific">Orbus hercynius</name>
    <dbReference type="NCBI Taxonomy" id="593135"/>
    <lineage>
        <taxon>Bacteria</taxon>
        <taxon>Pseudomonadati</taxon>
        <taxon>Pseudomonadota</taxon>
        <taxon>Gammaproteobacteria</taxon>
        <taxon>Orbales</taxon>
        <taxon>Orbaceae</taxon>
        <taxon>Orbus</taxon>
    </lineage>
</organism>
<dbReference type="OrthoDB" id="6502012at2"/>
<dbReference type="SUPFAM" id="SSF56796">
    <property type="entry name" value="Dehydroquinate synthase-like"/>
    <property type="match status" value="1"/>
</dbReference>
<keyword evidence="2" id="KW-0560">Oxidoreductase</keyword>
<comment type="caution">
    <text evidence="6">The sequence shown here is derived from an EMBL/GenBank/DDBJ whole genome shotgun (WGS) entry which is preliminary data.</text>
</comment>
<dbReference type="PANTHER" id="PTHR43616">
    <property type="entry name" value="GLYCEROL DEHYDROGENASE"/>
    <property type="match status" value="1"/>
</dbReference>
<feature type="domain" description="Alcohol dehydrogenase iron-type/glycerol dehydrogenase GldA" evidence="5">
    <location>
        <begin position="7"/>
        <end position="154"/>
    </location>
</feature>
<keyword evidence="4" id="KW-0520">NAD</keyword>
<sequence length="364" mass="39783">MLKIQTPKNYLQASDILSQVGNYVAECGQDAFIIAGEKAWQQTGAVIEKSLQAANVKFTVKLISYKCNLEKLTAVADEVNAQKSSVVIGVGGGTIMDCSKVVAELAGPLPVIQVPTIAATCAAWSPFSVLYDDKGAHVKSFPLSRYPEWILVDPKVIVKAPVRFLKAGIIDAAAKWYEFSPYLKTSDDVNLLLQLQVAKLTYDILVEHSDQAIEDYKAGQVTKSLSHTIDATIALAGLANSVRDSAQRTGIAHAIHDSLTHIPDVLKWVHGEKVGYGLAIQAILEYPNPQDRLPLLNWLARLDMPLTPAQLSSAISDETLVEIANRTKIKPNSYKMMPFDISAESILNALRESQSLIDFINKNQ</sequence>
<dbReference type="Gene3D" id="3.40.50.1970">
    <property type="match status" value="1"/>
</dbReference>